<dbReference type="EMBL" id="QXFV01001361">
    <property type="protein sequence ID" value="KAE9007793.1"/>
    <property type="molecule type" value="Genomic_DNA"/>
</dbReference>
<comment type="subcellular location">
    <subcellularLocation>
        <location evidence="2">Endoplasmic reticulum</location>
    </subcellularLocation>
    <subcellularLocation>
        <location evidence="13">Golgi apparatus</location>
        <location evidence="13">Golgi stack membrane</location>
    </subcellularLocation>
</comment>
<dbReference type="InterPro" id="IPR011009">
    <property type="entry name" value="Kinase-like_dom_sf"/>
</dbReference>
<evidence type="ECO:0000256" key="21">
    <source>
        <dbReference type="SAM" id="Phobius"/>
    </source>
</evidence>
<evidence type="ECO:0000256" key="6">
    <source>
        <dbReference type="ARBA" id="ARBA00022679"/>
    </source>
</evidence>
<evidence type="ECO:0000256" key="13">
    <source>
        <dbReference type="ARBA" id="ARBA00037859"/>
    </source>
</evidence>
<dbReference type="PROSITE" id="PS50011">
    <property type="entry name" value="PROTEIN_KINASE_DOM"/>
    <property type="match status" value="1"/>
</dbReference>
<evidence type="ECO:0000256" key="10">
    <source>
        <dbReference type="ARBA" id="ARBA00022840"/>
    </source>
</evidence>
<keyword evidence="7 19" id="KW-0547">Nucleotide-binding</keyword>
<keyword evidence="9" id="KW-0256">Endoplasmic reticulum</keyword>
<dbReference type="Gene3D" id="1.25.40.20">
    <property type="entry name" value="Ankyrin repeat-containing domain"/>
    <property type="match status" value="1"/>
</dbReference>
<feature type="region of interest" description="Disordered" evidence="20">
    <location>
        <begin position="160"/>
        <end position="191"/>
    </location>
</feature>
<dbReference type="InterPro" id="IPR000719">
    <property type="entry name" value="Prot_kinase_dom"/>
</dbReference>
<keyword evidence="8 18" id="KW-0833">Ubl conjugation pathway</keyword>
<evidence type="ECO:0000256" key="20">
    <source>
        <dbReference type="SAM" id="MobiDB-lite"/>
    </source>
</evidence>
<dbReference type="PROSITE" id="PS00107">
    <property type="entry name" value="PROTEIN_KINASE_ATP"/>
    <property type="match status" value="1"/>
</dbReference>
<feature type="repeat" description="ANK" evidence="17">
    <location>
        <begin position="649"/>
        <end position="682"/>
    </location>
</feature>
<protein>
    <recommendedName>
        <fullName evidence="14">E3 ubiquitin-protein ligase HACE1</fullName>
        <ecNumber evidence="4">2.3.2.26</ecNumber>
    </recommendedName>
    <alternativeName>
        <fullName evidence="16">HECT domain and ankyrin repeat-containing E3 ubiquitin-protein ligase 1</fullName>
    </alternativeName>
    <alternativeName>
        <fullName evidence="15">HECT-type E3 ubiquitin transferase HACE1</fullName>
    </alternativeName>
</protein>
<evidence type="ECO:0000256" key="1">
    <source>
        <dbReference type="ARBA" id="ARBA00000885"/>
    </source>
</evidence>
<dbReference type="Gene3D" id="3.90.1750.10">
    <property type="entry name" value="Hect, E3 ligase catalytic domains"/>
    <property type="match status" value="1"/>
</dbReference>
<evidence type="ECO:0000313" key="25">
    <source>
        <dbReference type="Proteomes" id="UP000429607"/>
    </source>
</evidence>
<evidence type="ECO:0000256" key="16">
    <source>
        <dbReference type="ARBA" id="ARBA00042378"/>
    </source>
</evidence>
<feature type="active site" description="Glycyl thioester intermediate" evidence="18">
    <location>
        <position position="586"/>
    </location>
</feature>
<dbReference type="GO" id="GO:0006511">
    <property type="term" value="P:ubiquitin-dependent protein catabolic process"/>
    <property type="evidence" value="ECO:0007669"/>
    <property type="project" value="TreeGrafter"/>
</dbReference>
<evidence type="ECO:0000256" key="18">
    <source>
        <dbReference type="PROSITE-ProRule" id="PRU00104"/>
    </source>
</evidence>
<keyword evidence="5" id="KW-0418">Kinase</keyword>
<dbReference type="InterPro" id="IPR001245">
    <property type="entry name" value="Ser-Thr/Tyr_kinase_cat_dom"/>
</dbReference>
<dbReference type="GO" id="GO:0061630">
    <property type="term" value="F:ubiquitin protein ligase activity"/>
    <property type="evidence" value="ECO:0007669"/>
    <property type="project" value="UniProtKB-EC"/>
</dbReference>
<keyword evidence="17" id="KW-0040">ANK repeat</keyword>
<feature type="domain" description="Protein kinase" evidence="22">
    <location>
        <begin position="862"/>
        <end position="1146"/>
    </location>
</feature>
<comment type="caution">
    <text evidence="24">The sequence shown here is derived from an EMBL/GenBank/DDBJ whole genome shotgun (WGS) entry which is preliminary data.</text>
</comment>
<reference evidence="24 25" key="1">
    <citation type="submission" date="2018-09" db="EMBL/GenBank/DDBJ databases">
        <title>Genomic investigation of the strawberry pathogen Phytophthora fragariae indicates pathogenicity is determined by transcriptional variation in three key races.</title>
        <authorList>
            <person name="Adams T.M."/>
            <person name="Armitage A.D."/>
            <person name="Sobczyk M.K."/>
            <person name="Bates H.J."/>
            <person name="Dunwell J.M."/>
            <person name="Nellist C.F."/>
            <person name="Harrison R.J."/>
        </authorList>
    </citation>
    <scope>NUCLEOTIDE SEQUENCE [LARGE SCALE GENOMIC DNA]</scope>
    <source>
        <strain evidence="24 25">SCRP249</strain>
    </source>
</reference>
<gene>
    <name evidence="24" type="ORF">PR001_g16876</name>
</gene>
<dbReference type="Pfam" id="PF12796">
    <property type="entry name" value="Ank_2"/>
    <property type="match status" value="1"/>
</dbReference>
<feature type="binding site" evidence="19">
    <location>
        <position position="889"/>
    </location>
    <ligand>
        <name>ATP</name>
        <dbReference type="ChEBI" id="CHEBI:30616"/>
    </ligand>
</feature>
<dbReference type="SUPFAM" id="SSF48403">
    <property type="entry name" value="Ankyrin repeat"/>
    <property type="match status" value="1"/>
</dbReference>
<evidence type="ECO:0000256" key="15">
    <source>
        <dbReference type="ARBA" id="ARBA00041409"/>
    </source>
</evidence>
<keyword evidence="5" id="KW-0723">Serine/threonine-protein kinase</keyword>
<dbReference type="InterPro" id="IPR017441">
    <property type="entry name" value="Protein_kinase_ATP_BS"/>
</dbReference>
<keyword evidence="6" id="KW-0808">Transferase</keyword>
<organism evidence="24 25">
    <name type="scientific">Phytophthora rubi</name>
    <dbReference type="NCBI Taxonomy" id="129364"/>
    <lineage>
        <taxon>Eukaryota</taxon>
        <taxon>Sar</taxon>
        <taxon>Stramenopiles</taxon>
        <taxon>Oomycota</taxon>
        <taxon>Peronosporomycetes</taxon>
        <taxon>Peronosporales</taxon>
        <taxon>Peronosporaceae</taxon>
        <taxon>Phytophthora</taxon>
    </lineage>
</organism>
<dbReference type="InterPro" id="IPR008266">
    <property type="entry name" value="Tyr_kinase_AS"/>
</dbReference>
<dbReference type="SMART" id="SM00119">
    <property type="entry name" value="HECTc"/>
    <property type="match status" value="1"/>
</dbReference>
<comment type="catalytic activity">
    <reaction evidence="1">
        <text>S-ubiquitinyl-[E2 ubiquitin-conjugating enzyme]-L-cysteine + [acceptor protein]-L-lysine = [E2 ubiquitin-conjugating enzyme]-L-cysteine + N(6)-ubiquitinyl-[acceptor protein]-L-lysine.</text>
        <dbReference type="EC" id="2.3.2.26"/>
    </reaction>
</comment>
<evidence type="ECO:0000256" key="11">
    <source>
        <dbReference type="ARBA" id="ARBA00023034"/>
    </source>
</evidence>
<evidence type="ECO:0000256" key="5">
    <source>
        <dbReference type="ARBA" id="ARBA00022527"/>
    </source>
</evidence>
<dbReference type="Gene3D" id="3.30.2410.10">
    <property type="entry name" value="Hect, E3 ligase catalytic domain"/>
    <property type="match status" value="1"/>
</dbReference>
<dbReference type="FunFam" id="3.30.2410.10:FF:000009">
    <property type="entry name" value="Probable E3 ubiquitin-protein ligase HECTD2"/>
    <property type="match status" value="1"/>
</dbReference>
<dbReference type="PROSITE" id="PS00109">
    <property type="entry name" value="PROTEIN_KINASE_TYR"/>
    <property type="match status" value="1"/>
</dbReference>
<feature type="domain" description="HECT" evidence="23">
    <location>
        <begin position="280"/>
        <end position="609"/>
    </location>
</feature>
<dbReference type="FunFam" id="3.30.2160.10:FF:000001">
    <property type="entry name" value="E3 ubiquitin-protein ligase NEDD4-like"/>
    <property type="match status" value="1"/>
</dbReference>
<dbReference type="PROSITE" id="PS50088">
    <property type="entry name" value="ANK_REPEAT"/>
    <property type="match status" value="1"/>
</dbReference>
<dbReference type="InterPro" id="IPR008271">
    <property type="entry name" value="Ser/Thr_kinase_AS"/>
</dbReference>
<dbReference type="GO" id="GO:0005783">
    <property type="term" value="C:endoplasmic reticulum"/>
    <property type="evidence" value="ECO:0007669"/>
    <property type="project" value="UniProtKB-SubCell"/>
</dbReference>
<dbReference type="Gene3D" id="3.30.200.20">
    <property type="entry name" value="Phosphorylase Kinase, domain 1"/>
    <property type="match status" value="1"/>
</dbReference>
<evidence type="ECO:0000259" key="22">
    <source>
        <dbReference type="PROSITE" id="PS50011"/>
    </source>
</evidence>
<dbReference type="PANTHER" id="PTHR11254">
    <property type="entry name" value="HECT DOMAIN UBIQUITIN-PROTEIN LIGASE"/>
    <property type="match status" value="1"/>
</dbReference>
<dbReference type="SMART" id="SM00220">
    <property type="entry name" value="S_TKc"/>
    <property type="match status" value="1"/>
</dbReference>
<proteinExistence type="predicted"/>
<keyword evidence="21" id="KW-0812">Transmembrane</keyword>
<evidence type="ECO:0000256" key="12">
    <source>
        <dbReference type="ARBA" id="ARBA00023306"/>
    </source>
</evidence>
<feature type="transmembrane region" description="Helical" evidence="21">
    <location>
        <begin position="12"/>
        <end position="33"/>
    </location>
</feature>
<keyword evidence="21" id="KW-1133">Transmembrane helix</keyword>
<evidence type="ECO:0000256" key="4">
    <source>
        <dbReference type="ARBA" id="ARBA00012485"/>
    </source>
</evidence>
<dbReference type="Gene3D" id="1.10.510.10">
    <property type="entry name" value="Transferase(Phosphotransferase) domain 1"/>
    <property type="match status" value="2"/>
</dbReference>
<accession>A0A6A3KVK8</accession>
<evidence type="ECO:0000259" key="23">
    <source>
        <dbReference type="PROSITE" id="PS50237"/>
    </source>
</evidence>
<dbReference type="GO" id="GO:0005524">
    <property type="term" value="F:ATP binding"/>
    <property type="evidence" value="ECO:0007669"/>
    <property type="project" value="UniProtKB-UniRule"/>
</dbReference>
<evidence type="ECO:0000256" key="8">
    <source>
        <dbReference type="ARBA" id="ARBA00022786"/>
    </source>
</evidence>
<evidence type="ECO:0000256" key="14">
    <source>
        <dbReference type="ARBA" id="ARBA00040370"/>
    </source>
</evidence>
<comment type="pathway">
    <text evidence="3">Protein modification; protein ubiquitination.</text>
</comment>
<keyword evidence="10 19" id="KW-0067">ATP-binding</keyword>
<dbReference type="GO" id="GO:0032580">
    <property type="term" value="C:Golgi cisterna membrane"/>
    <property type="evidence" value="ECO:0007669"/>
    <property type="project" value="UniProtKB-SubCell"/>
</dbReference>
<keyword evidence="11" id="KW-0333">Golgi apparatus</keyword>
<evidence type="ECO:0000256" key="9">
    <source>
        <dbReference type="ARBA" id="ARBA00022824"/>
    </source>
</evidence>
<dbReference type="InterPro" id="IPR000569">
    <property type="entry name" value="HECT_dom"/>
</dbReference>
<dbReference type="Proteomes" id="UP000429607">
    <property type="component" value="Unassembled WGS sequence"/>
</dbReference>
<evidence type="ECO:0000256" key="7">
    <source>
        <dbReference type="ARBA" id="ARBA00022741"/>
    </source>
</evidence>
<name>A0A6A3KVK8_9STRA</name>
<dbReference type="InterPro" id="IPR002110">
    <property type="entry name" value="Ankyrin_rpt"/>
</dbReference>
<evidence type="ECO:0000313" key="24">
    <source>
        <dbReference type="EMBL" id="KAE9007793.1"/>
    </source>
</evidence>
<dbReference type="PROSITE" id="PS00108">
    <property type="entry name" value="PROTEIN_KINASE_ST"/>
    <property type="match status" value="1"/>
</dbReference>
<dbReference type="SUPFAM" id="SSF56112">
    <property type="entry name" value="Protein kinase-like (PK-like)"/>
    <property type="match status" value="2"/>
</dbReference>
<dbReference type="InterPro" id="IPR050409">
    <property type="entry name" value="E3_ubiq-protein_ligase"/>
</dbReference>
<dbReference type="AlphaFoldDB" id="A0A6A3KVK8"/>
<dbReference type="InterPro" id="IPR036770">
    <property type="entry name" value="Ankyrin_rpt-contain_sf"/>
</dbReference>
<dbReference type="GO" id="GO:0004674">
    <property type="term" value="F:protein serine/threonine kinase activity"/>
    <property type="evidence" value="ECO:0007669"/>
    <property type="project" value="UniProtKB-KW"/>
</dbReference>
<evidence type="ECO:0000256" key="3">
    <source>
        <dbReference type="ARBA" id="ARBA00004906"/>
    </source>
</evidence>
<dbReference type="Gene3D" id="3.30.2160.10">
    <property type="entry name" value="Hect, E3 ligase catalytic domain"/>
    <property type="match status" value="1"/>
</dbReference>
<keyword evidence="12" id="KW-0131">Cell cycle</keyword>
<dbReference type="PROSITE" id="PS50237">
    <property type="entry name" value="HECT"/>
    <property type="match status" value="1"/>
</dbReference>
<evidence type="ECO:0000256" key="19">
    <source>
        <dbReference type="PROSITE-ProRule" id="PRU10141"/>
    </source>
</evidence>
<evidence type="ECO:0000256" key="2">
    <source>
        <dbReference type="ARBA" id="ARBA00004240"/>
    </source>
</evidence>
<dbReference type="SUPFAM" id="SSF56204">
    <property type="entry name" value="Hect, E3 ligase catalytic domain"/>
    <property type="match status" value="1"/>
</dbReference>
<dbReference type="Pfam" id="PF07714">
    <property type="entry name" value="PK_Tyr_Ser-Thr"/>
    <property type="match status" value="2"/>
</dbReference>
<keyword evidence="21" id="KW-0472">Membrane</keyword>
<dbReference type="CDD" id="cd00078">
    <property type="entry name" value="HECTc"/>
    <property type="match status" value="1"/>
</dbReference>
<dbReference type="InterPro" id="IPR035983">
    <property type="entry name" value="Hect_E3_ubiquitin_ligase"/>
</dbReference>
<feature type="region of interest" description="Disordered" evidence="20">
    <location>
        <begin position="110"/>
        <end position="132"/>
    </location>
</feature>
<sequence>MTTLASKGVSLLAATDLYVCVAVLLLAAVVVTMRAVRKTSSVEDIEPHNAMILSTEQLADHRMLTAQREAERGFAACMACGFKNFARVVHCALCGLSSAGQKDVSAVRPLVDSPSENDTASTPLPRAHKRHEWTRELNDENRLVWRRRLMEGGDHSPGYVLRFDLPPEAEPESERASSKRRERSLSTGYDPSAGVQFELLEPRDVDPTQFPLPPPRADVADKLKDLKRLAVDAAAHDFPTKYAHFIASATTLLQAGDRSCLSVHRDYILEQSVQHINCIRETSIRSVRLEVNFAGEENVAGGVGGLHREWLTLLNEKLVDPEVGLFSCTQRSDQTYFINPQSKRVLGADHLQHFHAAGRLVGRALLEGAVLNFHLCAPLLKMMLGTPITFGDLEHLDAEMYRSLTWLLDNDDTEALELDFTVTQRHGSHTQTVELIPAGRNIQVNDDNKFELADRKFRFMMFESVAPQLASFLKGFYEAVPQRMLLPFDYEELDYLLCGSEEIDVSDWKHHTHIHVTLESRQEVAWFWDVVKEMSGVYQKRLLQFATGCSRVPLVGFQGLTSYDGQLCKFTLTDAGDVKYFRSHACHNMLELPNFSTKEDLREALYAALYNESSICDIKTANCTIDVLYNVVQRLVEDCGASVDAIDRDGDTALLKAAGERHFEVVQYLAVKCGADVNVISAKGFTALMKAASVRRIDMASSWFIPPSEISLVSFVETGNVGGEYKAKWLDADAAVKLFVSDASSHVAFEHEVHFWHRLRHPNVIKMYGACDASPLPLQFFVCEYASNGSLLEYAKITPPEEQRVWTFLYQAALGLEYLHEREIIHGDLRCSNILIGSDGLAKLANFSRSNSMHRIRHDTTFAQVGSLGKGGFGSVFRAKWLDSEVVVKVLIRSESGAAFGVSCTSSSYSSLIQPAATTANLRKREETMAVFRHEVDIWFGLSHPHVVRLFGACHVGRPSFVCEFATNGTLVSYLRKHPDELWAKLHEAALGVQYLHARNVVHGDLKGNNIVIGSDKKAKVTDFGLSAITNDGVDPRISGASHWVAPECFIHEFARPTFESDIYALGMCIVEALRVVAAGEGNTKPRLPWGALDNFVAKCLVTERQLPPRPPLCTDDQWELVQRMCVFEPTKRLKISTVVDELAKMANMQNNSSTETSLTDPTDPAGVLEVITTTQKWLAGRQGDNQRDSRSAVLSLYVSLWDHLKQVYHQIDNTLNFAGLEAFCLLVGEADRTTKNLKATPNSLVALTETTQRCYALQRRLEKFAEAHFQS</sequence>
<evidence type="ECO:0000256" key="17">
    <source>
        <dbReference type="PROSITE-ProRule" id="PRU00023"/>
    </source>
</evidence>
<dbReference type="PANTHER" id="PTHR11254:SF440">
    <property type="entry name" value="E3 UBIQUITIN-PROTEIN LIGASE NEDD-4"/>
    <property type="match status" value="1"/>
</dbReference>
<dbReference type="GO" id="GO:0016567">
    <property type="term" value="P:protein ubiquitination"/>
    <property type="evidence" value="ECO:0007669"/>
    <property type="project" value="TreeGrafter"/>
</dbReference>
<dbReference type="EC" id="2.3.2.26" evidence="4"/>
<dbReference type="Pfam" id="PF00632">
    <property type="entry name" value="HECT"/>
    <property type="match status" value="1"/>
</dbReference>